<dbReference type="EMBL" id="MN399160">
    <property type="protein sequence ID" value="QJI10535.1"/>
    <property type="molecule type" value="mRNA"/>
</dbReference>
<dbReference type="GO" id="GO:0005667">
    <property type="term" value="C:transcription regulator complex"/>
    <property type="evidence" value="ECO:0007669"/>
    <property type="project" value="TreeGrafter"/>
</dbReference>
<feature type="region of interest" description="Disordered" evidence="6">
    <location>
        <begin position="164"/>
        <end position="185"/>
    </location>
</feature>
<evidence type="ECO:0000256" key="6">
    <source>
        <dbReference type="SAM" id="MobiDB-lite"/>
    </source>
</evidence>
<evidence type="ECO:0000259" key="7">
    <source>
        <dbReference type="PROSITE" id="PS50217"/>
    </source>
</evidence>
<dbReference type="PANTHER" id="PTHR11462">
    <property type="entry name" value="JUN TRANSCRIPTION FACTOR-RELATED"/>
    <property type="match status" value="1"/>
</dbReference>
<comment type="similarity">
    <text evidence="1">Belongs to the bZIP family. Jun subfamily.</text>
</comment>
<keyword evidence="5" id="KW-0175">Coiled coil</keyword>
<feature type="region of interest" description="Disordered" evidence="6">
    <location>
        <begin position="1"/>
        <end position="50"/>
    </location>
</feature>
<keyword evidence="3" id="KW-0238">DNA-binding</keyword>
<evidence type="ECO:0000256" key="1">
    <source>
        <dbReference type="ARBA" id="ARBA00006882"/>
    </source>
</evidence>
<dbReference type="GO" id="GO:0000981">
    <property type="term" value="F:DNA-binding transcription factor activity, RNA polymerase II-specific"/>
    <property type="evidence" value="ECO:0007669"/>
    <property type="project" value="TreeGrafter"/>
</dbReference>
<dbReference type="GO" id="GO:0042127">
    <property type="term" value="P:regulation of cell population proliferation"/>
    <property type="evidence" value="ECO:0007669"/>
    <property type="project" value="TreeGrafter"/>
</dbReference>
<dbReference type="Pfam" id="PF03957">
    <property type="entry name" value="Jun"/>
    <property type="match status" value="1"/>
</dbReference>
<dbReference type="SUPFAM" id="SSF57959">
    <property type="entry name" value="Leucine zipper domain"/>
    <property type="match status" value="1"/>
</dbReference>
<dbReference type="AlphaFoldDB" id="A0A6M3YIL8"/>
<dbReference type="CDD" id="cd14696">
    <property type="entry name" value="bZIP_Jun"/>
    <property type="match status" value="1"/>
</dbReference>
<keyword evidence="2" id="KW-0805">Transcription regulation</keyword>
<dbReference type="GO" id="GO:0000978">
    <property type="term" value="F:RNA polymerase II cis-regulatory region sequence-specific DNA binding"/>
    <property type="evidence" value="ECO:0007669"/>
    <property type="project" value="TreeGrafter"/>
</dbReference>
<dbReference type="InterPro" id="IPR002112">
    <property type="entry name" value="Leuzip_Jun"/>
</dbReference>
<keyword evidence="4" id="KW-0804">Transcription</keyword>
<feature type="compositionally biased region" description="Polar residues" evidence="6">
    <location>
        <begin position="1"/>
        <end position="12"/>
    </location>
</feature>
<protein>
    <submittedName>
        <fullName evidence="8">Transcription factor AP-1</fullName>
    </submittedName>
</protein>
<name>A0A6M3YIL8_9ACAR</name>
<feature type="compositionally biased region" description="Low complexity" evidence="6">
    <location>
        <begin position="218"/>
        <end position="230"/>
    </location>
</feature>
<evidence type="ECO:0000256" key="2">
    <source>
        <dbReference type="ARBA" id="ARBA00023015"/>
    </source>
</evidence>
<sequence>MAADNNHQQQDIRSMKRSMTLDLEPQGSRAKRMRSQFSNSPTTNPVLTSPDLNRFALASPEVEQFIKDNIQATSSSTQQTPINVYLCPVKEITDRQAQFARGFEEALAKVQQKEQRSAKSEPTVVTLSSALSSSATGTTSVAASTAVAAGATTTVSSTASATIPTTVPTSIGAGAGTGTGPTLPASTTLTTLTSLTTANLQHLNVQMGTVPSSCDLNGSSDGIGSDTSDSMTLRDEQTSLTAGSLGRINMMDQDKMKLERKRQRNRIAASKCRKKKIERITQLEDQVNRLKTDNQEYEKMISLLRNEVTSLRQEASIHRQHGCLIEL</sequence>
<dbReference type="Pfam" id="PF00170">
    <property type="entry name" value="bZIP_1"/>
    <property type="match status" value="1"/>
</dbReference>
<evidence type="ECO:0000256" key="3">
    <source>
        <dbReference type="ARBA" id="ARBA00023125"/>
    </source>
</evidence>
<dbReference type="InterPro" id="IPR050946">
    <property type="entry name" value="AP-1_TF_bZIP"/>
</dbReference>
<feature type="coiled-coil region" evidence="5">
    <location>
        <begin position="273"/>
        <end position="314"/>
    </location>
</feature>
<evidence type="ECO:0000256" key="4">
    <source>
        <dbReference type="ARBA" id="ARBA00023163"/>
    </source>
</evidence>
<proteinExistence type="evidence at transcript level"/>
<dbReference type="PROSITE" id="PS50217">
    <property type="entry name" value="BZIP"/>
    <property type="match status" value="1"/>
</dbReference>
<feature type="domain" description="BZIP" evidence="7">
    <location>
        <begin position="255"/>
        <end position="318"/>
    </location>
</feature>
<evidence type="ECO:0000256" key="5">
    <source>
        <dbReference type="SAM" id="Coils"/>
    </source>
</evidence>
<dbReference type="PRINTS" id="PR00043">
    <property type="entry name" value="LEUZIPPRJUN"/>
</dbReference>
<dbReference type="PROSITE" id="PS00036">
    <property type="entry name" value="BZIP_BASIC"/>
    <property type="match status" value="1"/>
</dbReference>
<reference evidence="8" key="1">
    <citation type="submission" date="2019-09" db="EMBL/GenBank/DDBJ databases">
        <title>Cloning and Functional Characterization of c-Jun Kinase of Neoseiulus barkeri.</title>
        <authorList>
            <person name="Tian C."/>
        </authorList>
    </citation>
    <scope>NUCLEOTIDE SEQUENCE</scope>
</reference>
<evidence type="ECO:0000313" key="8">
    <source>
        <dbReference type="EMBL" id="QJI10535.1"/>
    </source>
</evidence>
<dbReference type="Gene3D" id="1.20.5.170">
    <property type="match status" value="1"/>
</dbReference>
<dbReference type="InterPro" id="IPR005643">
    <property type="entry name" value="JNK"/>
</dbReference>
<organism evidence="8">
    <name type="scientific">Neoseiulus barkeri</name>
    <dbReference type="NCBI Taxonomy" id="573039"/>
    <lineage>
        <taxon>Eukaryota</taxon>
        <taxon>Metazoa</taxon>
        <taxon>Ecdysozoa</taxon>
        <taxon>Arthropoda</taxon>
        <taxon>Chelicerata</taxon>
        <taxon>Arachnida</taxon>
        <taxon>Acari</taxon>
        <taxon>Parasitiformes</taxon>
        <taxon>Mesostigmata</taxon>
        <taxon>Gamasina</taxon>
        <taxon>Phytoseioidea</taxon>
        <taxon>Phytoseiidae</taxon>
        <taxon>Amblyseiinae</taxon>
        <taxon>Neoseiulus</taxon>
    </lineage>
</organism>
<dbReference type="PANTHER" id="PTHR11462:SF35">
    <property type="entry name" value="TRANSCRIPTION FACTOR JRA"/>
    <property type="match status" value="1"/>
</dbReference>
<dbReference type="InterPro" id="IPR004827">
    <property type="entry name" value="bZIP"/>
</dbReference>
<feature type="compositionally biased region" description="Polar residues" evidence="6">
    <location>
        <begin position="35"/>
        <end position="50"/>
    </location>
</feature>
<dbReference type="GO" id="GO:0051726">
    <property type="term" value="P:regulation of cell cycle"/>
    <property type="evidence" value="ECO:0007669"/>
    <property type="project" value="TreeGrafter"/>
</dbReference>
<feature type="region of interest" description="Disordered" evidence="6">
    <location>
        <begin position="211"/>
        <end position="253"/>
    </location>
</feature>
<accession>A0A6M3YIL8</accession>
<dbReference type="SMART" id="SM00338">
    <property type="entry name" value="BRLZ"/>
    <property type="match status" value="1"/>
</dbReference>
<dbReference type="InterPro" id="IPR046347">
    <property type="entry name" value="bZIP_sf"/>
</dbReference>